<comment type="caution">
    <text evidence="1">The sequence shown here is derived from an EMBL/GenBank/DDBJ whole genome shotgun (WGS) entry which is preliminary data.</text>
</comment>
<proteinExistence type="predicted"/>
<sequence>MPTSSPAAAPPCPIPTYLPWGRTARRLDWAHLPPQVRFDVEARLGSPVVADSTLTHGYVPVIETVLTLADGTHHLLRAASTQAQRSFAASLRAEAQWLRTLPDPVPTLRLTHLLDGDWVVLVLEHPAARLPHRPWREDDLDRCLDAVSAAALALTPAPGEARPFAEDLADWMGRWDILEGREDLGTPMQVLTAGRLAARLPEVTGGDTLVHTDLRDDTLHLTADGGVLLDGWAWPVRGAAWLDPLLLLVGPCGDGLDVEAVLRRTPLLARVPDDDVDCVLAAMAGFFLTSCDLPVPAASPWLREFQRWQGEAVWGWLRRRRGWA</sequence>
<organism evidence="1 2">
    <name type="scientific">Nocardioides marinus</name>
    <dbReference type="NCBI Taxonomy" id="374514"/>
    <lineage>
        <taxon>Bacteria</taxon>
        <taxon>Bacillati</taxon>
        <taxon>Actinomycetota</taxon>
        <taxon>Actinomycetes</taxon>
        <taxon>Propionibacteriales</taxon>
        <taxon>Nocardioidaceae</taxon>
        <taxon>Nocardioides</taxon>
    </lineage>
</organism>
<accession>A0A7Y9YFU2</accession>
<gene>
    <name evidence="1" type="ORF">BKA05_001210</name>
</gene>
<evidence type="ECO:0008006" key="3">
    <source>
        <dbReference type="Google" id="ProtNLM"/>
    </source>
</evidence>
<evidence type="ECO:0000313" key="2">
    <source>
        <dbReference type="Proteomes" id="UP000537326"/>
    </source>
</evidence>
<name>A0A7Y9YFU2_9ACTN</name>
<dbReference type="RefSeq" id="WP_343045545.1">
    <property type="nucleotide sequence ID" value="NZ_BAAAPP010000012.1"/>
</dbReference>
<dbReference type="EMBL" id="JACBZI010000001">
    <property type="protein sequence ID" value="NYI09695.1"/>
    <property type="molecule type" value="Genomic_DNA"/>
</dbReference>
<keyword evidence="2" id="KW-1185">Reference proteome</keyword>
<protein>
    <recommendedName>
        <fullName evidence="3">Phosphotransferase enzyme family protein</fullName>
    </recommendedName>
</protein>
<reference evidence="1 2" key="1">
    <citation type="submission" date="2020-07" db="EMBL/GenBank/DDBJ databases">
        <title>Sequencing the genomes of 1000 actinobacteria strains.</title>
        <authorList>
            <person name="Klenk H.-P."/>
        </authorList>
    </citation>
    <scope>NUCLEOTIDE SEQUENCE [LARGE SCALE GENOMIC DNA]</scope>
    <source>
        <strain evidence="1 2">DSM 18248</strain>
    </source>
</reference>
<dbReference type="AlphaFoldDB" id="A0A7Y9YFU2"/>
<dbReference type="Proteomes" id="UP000537326">
    <property type="component" value="Unassembled WGS sequence"/>
</dbReference>
<evidence type="ECO:0000313" key="1">
    <source>
        <dbReference type="EMBL" id="NYI09695.1"/>
    </source>
</evidence>